<dbReference type="GO" id="GO:0008932">
    <property type="term" value="F:lytic endotransglycosylase activity"/>
    <property type="evidence" value="ECO:0007669"/>
    <property type="project" value="UniProtKB-UniRule"/>
</dbReference>
<evidence type="ECO:0000256" key="2">
    <source>
        <dbReference type="ARBA" id="ARBA00023316"/>
    </source>
</evidence>
<dbReference type="InterPro" id="IPR012997">
    <property type="entry name" value="RplA"/>
</dbReference>
<feature type="domain" description="RlpA-like protein double-psi beta-barrel" evidence="6">
    <location>
        <begin position="55"/>
        <end position="143"/>
    </location>
</feature>
<evidence type="ECO:0000256" key="1">
    <source>
        <dbReference type="ARBA" id="ARBA00023239"/>
    </source>
</evidence>
<evidence type="ECO:0000259" key="6">
    <source>
        <dbReference type="Pfam" id="PF03330"/>
    </source>
</evidence>
<dbReference type="EC" id="4.2.2.-" evidence="3"/>
<dbReference type="InterPro" id="IPR036908">
    <property type="entry name" value="RlpA-like_sf"/>
</dbReference>
<dbReference type="NCBIfam" id="TIGR00413">
    <property type="entry name" value="rlpA"/>
    <property type="match status" value="1"/>
</dbReference>
<sequence length="177" mass="18359">MASASKARGTAVTRKAASAKGATVARKAAPARSSPVQRRAAASGARLDFSGRRRVGEASYYAHKFAGRKMADGTRMRLNHHNAASKTLPLGTIAKVTNLKTGKSAVVKIQDRGPFVKGRIVDLSPATARQIGLTAREGVGPVAVTPIAVPLPDGSVKPGEAAREPMARTQVAQGRGD</sequence>
<comment type="caution">
    <text evidence="7">The sequence shown here is derived from an EMBL/GenBank/DDBJ whole genome shotgun (WGS) entry which is preliminary data.</text>
</comment>
<dbReference type="EMBL" id="JABBFW010000037">
    <property type="protein sequence ID" value="NML18673.1"/>
    <property type="molecule type" value="Genomic_DNA"/>
</dbReference>
<dbReference type="InterPro" id="IPR009009">
    <property type="entry name" value="RlpA-like_DPBB"/>
</dbReference>
<feature type="region of interest" description="Disordered" evidence="5">
    <location>
        <begin position="152"/>
        <end position="177"/>
    </location>
</feature>
<comment type="function">
    <text evidence="3">Lytic transglycosylase with a strong preference for naked glycan strands that lack stem peptides.</text>
</comment>
<dbReference type="Pfam" id="PF03330">
    <property type="entry name" value="DPBB_1"/>
    <property type="match status" value="1"/>
</dbReference>
<evidence type="ECO:0000256" key="5">
    <source>
        <dbReference type="SAM" id="MobiDB-lite"/>
    </source>
</evidence>
<evidence type="ECO:0000256" key="4">
    <source>
        <dbReference type="RuleBase" id="RU003495"/>
    </source>
</evidence>
<dbReference type="GO" id="GO:0000270">
    <property type="term" value="P:peptidoglycan metabolic process"/>
    <property type="evidence" value="ECO:0007669"/>
    <property type="project" value="UniProtKB-UniRule"/>
</dbReference>
<dbReference type="Proteomes" id="UP000574067">
    <property type="component" value="Unassembled WGS sequence"/>
</dbReference>
<keyword evidence="8" id="KW-1185">Reference proteome</keyword>
<dbReference type="InterPro" id="IPR034718">
    <property type="entry name" value="RlpA"/>
</dbReference>
<accession>A0A848FKA9</accession>
<feature type="region of interest" description="Disordered" evidence="5">
    <location>
        <begin position="1"/>
        <end position="40"/>
    </location>
</feature>
<evidence type="ECO:0000313" key="8">
    <source>
        <dbReference type="Proteomes" id="UP000574067"/>
    </source>
</evidence>
<protein>
    <recommendedName>
        <fullName evidence="3">Endolytic peptidoglycan transglycosylase RlpA</fullName>
        <ecNumber evidence="3">4.2.2.-</ecNumber>
    </recommendedName>
</protein>
<dbReference type="Gene3D" id="2.40.40.10">
    <property type="entry name" value="RlpA-like domain"/>
    <property type="match status" value="1"/>
</dbReference>
<comment type="similarity">
    <text evidence="3 4">Belongs to the RlpA family.</text>
</comment>
<evidence type="ECO:0000313" key="7">
    <source>
        <dbReference type="EMBL" id="NML18673.1"/>
    </source>
</evidence>
<keyword evidence="2 3" id="KW-0961">Cell wall biogenesis/degradation</keyword>
<gene>
    <name evidence="3" type="primary">rlpA</name>
    <name evidence="7" type="ORF">HHL10_27260</name>
</gene>
<dbReference type="CDD" id="cd22268">
    <property type="entry name" value="DPBB_RlpA-like"/>
    <property type="match status" value="1"/>
</dbReference>
<reference evidence="7 8" key="1">
    <citation type="submission" date="2020-04" db="EMBL/GenBank/DDBJ databases">
        <title>Azohydromonas sp. isolated from soil.</title>
        <authorList>
            <person name="Dahal R.H."/>
        </authorList>
    </citation>
    <scope>NUCLEOTIDE SEQUENCE [LARGE SCALE GENOMIC DNA]</scope>
    <source>
        <strain evidence="7 8">G-1-1-14</strain>
    </source>
</reference>
<proteinExistence type="inferred from homology"/>
<dbReference type="SUPFAM" id="SSF50685">
    <property type="entry name" value="Barwin-like endoglucanases"/>
    <property type="match status" value="1"/>
</dbReference>
<name>A0A848FKA9_9BURK</name>
<keyword evidence="1 3" id="KW-0456">Lyase</keyword>
<dbReference type="AlphaFoldDB" id="A0A848FKA9"/>
<dbReference type="HAMAP" id="MF_02071">
    <property type="entry name" value="RlpA"/>
    <property type="match status" value="1"/>
</dbReference>
<dbReference type="PANTHER" id="PTHR34183">
    <property type="entry name" value="ENDOLYTIC PEPTIDOGLYCAN TRANSGLYCOSYLASE RLPA"/>
    <property type="match status" value="1"/>
</dbReference>
<evidence type="ECO:0000256" key="3">
    <source>
        <dbReference type="HAMAP-Rule" id="MF_02071"/>
    </source>
</evidence>
<organism evidence="7 8">
    <name type="scientific">Azohydromonas caseinilytica</name>
    <dbReference type="NCBI Taxonomy" id="2728836"/>
    <lineage>
        <taxon>Bacteria</taxon>
        <taxon>Pseudomonadati</taxon>
        <taxon>Pseudomonadota</taxon>
        <taxon>Betaproteobacteria</taxon>
        <taxon>Burkholderiales</taxon>
        <taxon>Sphaerotilaceae</taxon>
        <taxon>Azohydromonas</taxon>
    </lineage>
</organism>
<dbReference type="GO" id="GO:0071555">
    <property type="term" value="P:cell wall organization"/>
    <property type="evidence" value="ECO:0007669"/>
    <property type="project" value="UniProtKB-KW"/>
</dbReference>
<dbReference type="PANTHER" id="PTHR34183:SF8">
    <property type="entry name" value="ENDOLYTIC PEPTIDOGLYCAN TRANSGLYCOSYLASE RLPA-RELATED"/>
    <property type="match status" value="1"/>
</dbReference>